<dbReference type="InterPro" id="IPR002010">
    <property type="entry name" value="T3SS_IM_R"/>
</dbReference>
<evidence type="ECO:0000256" key="5">
    <source>
        <dbReference type="ARBA" id="ARBA00022989"/>
    </source>
</evidence>
<proteinExistence type="inferred from homology"/>
<organism evidence="8 9">
    <name type="scientific">Saccharospirillum salsuginis</name>
    <dbReference type="NCBI Taxonomy" id="418750"/>
    <lineage>
        <taxon>Bacteria</taxon>
        <taxon>Pseudomonadati</taxon>
        <taxon>Pseudomonadota</taxon>
        <taxon>Gammaproteobacteria</taxon>
        <taxon>Oceanospirillales</taxon>
        <taxon>Saccharospirillaceae</taxon>
        <taxon>Saccharospirillum</taxon>
    </lineage>
</organism>
<comment type="caution">
    <text evidence="8">The sequence shown here is derived from an EMBL/GenBank/DDBJ whole genome shotgun (WGS) entry which is preliminary data.</text>
</comment>
<dbReference type="NCBIfam" id="TIGR01401">
    <property type="entry name" value="fliR_like_III"/>
    <property type="match status" value="1"/>
</dbReference>
<evidence type="ECO:0000256" key="6">
    <source>
        <dbReference type="ARBA" id="ARBA00023136"/>
    </source>
</evidence>
<keyword evidence="9" id="KW-1185">Reference proteome</keyword>
<feature type="transmembrane region" description="Helical" evidence="7">
    <location>
        <begin position="181"/>
        <end position="204"/>
    </location>
</feature>
<dbReference type="GO" id="GO:0005886">
    <property type="term" value="C:plasma membrane"/>
    <property type="evidence" value="ECO:0007669"/>
    <property type="project" value="UniProtKB-SubCell"/>
</dbReference>
<feature type="transmembrane region" description="Helical" evidence="7">
    <location>
        <begin position="42"/>
        <end position="59"/>
    </location>
</feature>
<evidence type="ECO:0000256" key="7">
    <source>
        <dbReference type="RuleBase" id="RU362072"/>
    </source>
</evidence>
<reference evidence="8" key="2">
    <citation type="submission" date="2020-09" db="EMBL/GenBank/DDBJ databases">
        <authorList>
            <person name="Sun Q."/>
            <person name="Kim S."/>
        </authorList>
    </citation>
    <scope>NUCLEOTIDE SEQUENCE</scope>
    <source>
        <strain evidence="8">KCTC 22169</strain>
    </source>
</reference>
<protein>
    <submittedName>
        <fullName evidence="8">EscT/YscT/HrcT family type III secretion system export apparatus protein</fullName>
    </submittedName>
</protein>
<evidence type="ECO:0000313" key="9">
    <source>
        <dbReference type="Proteomes" id="UP000626148"/>
    </source>
</evidence>
<evidence type="ECO:0000256" key="1">
    <source>
        <dbReference type="ARBA" id="ARBA00004651"/>
    </source>
</evidence>
<dbReference type="EMBL" id="BMXR01000021">
    <property type="protein sequence ID" value="GGX75409.1"/>
    <property type="molecule type" value="Genomic_DNA"/>
</dbReference>
<comment type="similarity">
    <text evidence="2 7">Belongs to the FliR/MopE/SpaR family.</text>
</comment>
<dbReference type="Pfam" id="PF01311">
    <property type="entry name" value="Bac_export_1"/>
    <property type="match status" value="1"/>
</dbReference>
<comment type="subcellular location">
    <subcellularLocation>
        <location evidence="1 7">Cell membrane</location>
        <topology evidence="1 7">Multi-pass membrane protein</topology>
    </subcellularLocation>
</comment>
<feature type="transmembrane region" description="Helical" evidence="7">
    <location>
        <begin position="79"/>
        <end position="103"/>
    </location>
</feature>
<dbReference type="PRINTS" id="PR00953">
    <property type="entry name" value="TYPE3IMRPROT"/>
</dbReference>
<gene>
    <name evidence="8" type="primary">escT</name>
    <name evidence="8" type="ORF">GCM10007392_48200</name>
</gene>
<keyword evidence="3 7" id="KW-1003">Cell membrane</keyword>
<keyword evidence="4 7" id="KW-0812">Transmembrane</keyword>
<dbReference type="RefSeq" id="WP_189613674.1">
    <property type="nucleotide sequence ID" value="NZ_BMXR01000021.1"/>
</dbReference>
<dbReference type="GO" id="GO:0006605">
    <property type="term" value="P:protein targeting"/>
    <property type="evidence" value="ECO:0007669"/>
    <property type="project" value="UniProtKB-UniRule"/>
</dbReference>
<keyword evidence="6 7" id="KW-0472">Membrane</keyword>
<keyword evidence="5 7" id="KW-1133">Transmembrane helix</keyword>
<evidence type="ECO:0000313" key="8">
    <source>
        <dbReference type="EMBL" id="GGX75409.1"/>
    </source>
</evidence>
<feature type="transmembrane region" description="Helical" evidence="7">
    <location>
        <begin position="225"/>
        <end position="244"/>
    </location>
</feature>
<dbReference type="Proteomes" id="UP000626148">
    <property type="component" value="Unassembled WGS sequence"/>
</dbReference>
<name>A0A918KTI0_9GAMM</name>
<feature type="transmembrane region" description="Helical" evidence="7">
    <location>
        <begin position="6"/>
        <end position="30"/>
    </location>
</feature>
<sequence length="264" mass="28676">MGVDDLNQLLVALGLSVPRIAASFLILPLMTQETVPAMVRNTLFITLGFVVLPLTLYSLEQRDFSTLGATWPFIVVKEIFIGATLGFLFGSIFWALSVAGGIIDTQAGTNMASDLDPVQGHQSSPNSRWLAQFASWLLMVSGGLLVFIDLVLGSFQLWPVLDPLPDLNLDDAILFIGEFEYIMTTALLLSAPAILLLALVDLCFGLVNRFAQELNVLALTMPVKAWVAAFVLMLNLGLIVEVVLRKLVENKGLLSPLQAIFQSG</sequence>
<feature type="transmembrane region" description="Helical" evidence="7">
    <location>
        <begin position="136"/>
        <end position="161"/>
    </location>
</feature>
<dbReference type="PANTHER" id="PTHR30065:SF1">
    <property type="entry name" value="SURFACE PRESENTATION OF ANTIGENS PROTEIN SPAR"/>
    <property type="match status" value="1"/>
</dbReference>
<dbReference type="InterPro" id="IPR006304">
    <property type="entry name" value="T3SS_SpaR/YscT"/>
</dbReference>
<evidence type="ECO:0000256" key="4">
    <source>
        <dbReference type="ARBA" id="ARBA00022692"/>
    </source>
</evidence>
<evidence type="ECO:0000256" key="3">
    <source>
        <dbReference type="ARBA" id="ARBA00022475"/>
    </source>
</evidence>
<evidence type="ECO:0000256" key="2">
    <source>
        <dbReference type="ARBA" id="ARBA00009772"/>
    </source>
</evidence>
<dbReference type="PANTHER" id="PTHR30065">
    <property type="entry name" value="FLAGELLAR BIOSYNTHETIC PROTEIN FLIR"/>
    <property type="match status" value="1"/>
</dbReference>
<dbReference type="AlphaFoldDB" id="A0A918KTI0"/>
<reference evidence="8" key="1">
    <citation type="journal article" date="2014" name="Int. J. Syst. Evol. Microbiol.">
        <title>Complete genome sequence of Corynebacterium casei LMG S-19264T (=DSM 44701T), isolated from a smear-ripened cheese.</title>
        <authorList>
            <consortium name="US DOE Joint Genome Institute (JGI-PGF)"/>
            <person name="Walter F."/>
            <person name="Albersmeier A."/>
            <person name="Kalinowski J."/>
            <person name="Ruckert C."/>
        </authorList>
    </citation>
    <scope>NUCLEOTIDE SEQUENCE</scope>
    <source>
        <strain evidence="8">KCTC 22169</strain>
    </source>
</reference>
<accession>A0A918KTI0</accession>